<evidence type="ECO:0000259" key="1">
    <source>
        <dbReference type="Pfam" id="PF00134"/>
    </source>
</evidence>
<dbReference type="InterPro" id="IPR006671">
    <property type="entry name" value="Cyclin_N"/>
</dbReference>
<feature type="domain" description="Cyclin N-terminal" evidence="1">
    <location>
        <begin position="53"/>
        <end position="116"/>
    </location>
</feature>
<protein>
    <recommendedName>
        <fullName evidence="1">Cyclin N-terminal domain-containing protein</fullName>
    </recommendedName>
</protein>
<dbReference type="AlphaFoldDB" id="A0A2T9ZID0"/>
<dbReference type="GO" id="GO:0016538">
    <property type="term" value="F:cyclin-dependent protein serine/threonine kinase regulator activity"/>
    <property type="evidence" value="ECO:0007669"/>
    <property type="project" value="InterPro"/>
</dbReference>
<sequence>MTSSKSIISYRLKSNILLEISTNNPKGKIKEPSALLAIECCVIPIKDLLYSTKDIAVAALLVSSKMEETFKKIKDIILIAYSIDPLDQSYNKESIDSTRKKIIQCEGLILKAIDFDFDVDEIHICYTKIVKLLKANDQICRDGWLILNDSFQSLLPLQFPPLVLITGSILLSKVLYGYDSHSPSSKILALAASDLKKLRSDGFSVYEKNIREHKKQGVDLKSVYTKEFDNLNILKMNLHGKWWKHFSVSSDEITEFTTQMLELYSTYNDIFNMFDSSVKTENKSGCVDERVRKTVNSIISTL</sequence>
<dbReference type="Pfam" id="PF00134">
    <property type="entry name" value="Cyclin_N"/>
    <property type="match status" value="1"/>
</dbReference>
<dbReference type="Proteomes" id="UP000245609">
    <property type="component" value="Unassembled WGS sequence"/>
</dbReference>
<gene>
    <name evidence="2" type="ORF">BB560_001161</name>
</gene>
<accession>A0A2T9ZID0</accession>
<proteinExistence type="predicted"/>
<evidence type="ECO:0000313" key="2">
    <source>
        <dbReference type="EMBL" id="PVV04341.1"/>
    </source>
</evidence>
<keyword evidence="3" id="KW-1185">Reference proteome</keyword>
<dbReference type="GO" id="GO:0006357">
    <property type="term" value="P:regulation of transcription by RNA polymerase II"/>
    <property type="evidence" value="ECO:0007669"/>
    <property type="project" value="InterPro"/>
</dbReference>
<comment type="caution">
    <text evidence="2">The sequence shown here is derived from an EMBL/GenBank/DDBJ whole genome shotgun (WGS) entry which is preliminary data.</text>
</comment>
<dbReference type="PANTHER" id="PTHR10026">
    <property type="entry name" value="CYCLIN"/>
    <property type="match status" value="1"/>
</dbReference>
<dbReference type="InterPro" id="IPR036915">
    <property type="entry name" value="Cyclin-like_sf"/>
</dbReference>
<dbReference type="OrthoDB" id="25002at2759"/>
<organism evidence="2 3">
    <name type="scientific">Smittium megazygosporum</name>
    <dbReference type="NCBI Taxonomy" id="133381"/>
    <lineage>
        <taxon>Eukaryota</taxon>
        <taxon>Fungi</taxon>
        <taxon>Fungi incertae sedis</taxon>
        <taxon>Zoopagomycota</taxon>
        <taxon>Kickxellomycotina</taxon>
        <taxon>Harpellomycetes</taxon>
        <taxon>Harpellales</taxon>
        <taxon>Legeriomycetaceae</taxon>
        <taxon>Smittium</taxon>
    </lineage>
</organism>
<dbReference type="EMBL" id="MBFS01000135">
    <property type="protein sequence ID" value="PVV04341.1"/>
    <property type="molecule type" value="Genomic_DNA"/>
</dbReference>
<dbReference type="STRING" id="133381.A0A2T9ZID0"/>
<dbReference type="Gene3D" id="1.10.472.10">
    <property type="entry name" value="Cyclin-like"/>
    <property type="match status" value="2"/>
</dbReference>
<reference evidence="2 3" key="1">
    <citation type="journal article" date="2018" name="MBio">
        <title>Comparative Genomics Reveals the Core Gene Toolbox for the Fungus-Insect Symbiosis.</title>
        <authorList>
            <person name="Wang Y."/>
            <person name="Stata M."/>
            <person name="Wang W."/>
            <person name="Stajich J.E."/>
            <person name="White M.M."/>
            <person name="Moncalvo J.M."/>
        </authorList>
    </citation>
    <scope>NUCLEOTIDE SEQUENCE [LARGE SCALE GENOMIC DNA]</scope>
    <source>
        <strain evidence="2 3">SC-DP-2</strain>
    </source>
</reference>
<dbReference type="InterPro" id="IPR043198">
    <property type="entry name" value="Cyclin/Ssn8"/>
</dbReference>
<name>A0A2T9ZID0_9FUNG</name>
<evidence type="ECO:0000313" key="3">
    <source>
        <dbReference type="Proteomes" id="UP000245609"/>
    </source>
</evidence>
<dbReference type="SUPFAM" id="SSF47954">
    <property type="entry name" value="Cyclin-like"/>
    <property type="match status" value="2"/>
</dbReference>